<evidence type="ECO:0000256" key="1">
    <source>
        <dbReference type="SAM" id="Phobius"/>
    </source>
</evidence>
<evidence type="ECO:0000313" key="2">
    <source>
        <dbReference type="EMBL" id="OGY26198.1"/>
    </source>
</evidence>
<organism evidence="2 3">
    <name type="scientific">Candidatus Woykebacteria bacterium RBG_16_44_10</name>
    <dbReference type="NCBI Taxonomy" id="1802597"/>
    <lineage>
        <taxon>Bacteria</taxon>
        <taxon>Candidatus Woykeibacteriota</taxon>
    </lineage>
</organism>
<comment type="caution">
    <text evidence="2">The sequence shown here is derived from an EMBL/GenBank/DDBJ whole genome shotgun (WGS) entry which is preliminary data.</text>
</comment>
<dbReference type="AlphaFoldDB" id="A0A1G1WES2"/>
<dbReference type="EMBL" id="MHCT01000013">
    <property type="protein sequence ID" value="OGY26198.1"/>
    <property type="molecule type" value="Genomic_DNA"/>
</dbReference>
<name>A0A1G1WES2_9BACT</name>
<keyword evidence="1" id="KW-0812">Transmembrane</keyword>
<protein>
    <submittedName>
        <fullName evidence="2">Uncharacterized protein</fullName>
    </submittedName>
</protein>
<reference evidence="2 3" key="1">
    <citation type="journal article" date="2016" name="Nat. Commun.">
        <title>Thousands of microbial genomes shed light on interconnected biogeochemical processes in an aquifer system.</title>
        <authorList>
            <person name="Anantharaman K."/>
            <person name="Brown C.T."/>
            <person name="Hug L.A."/>
            <person name="Sharon I."/>
            <person name="Castelle C.J."/>
            <person name="Probst A.J."/>
            <person name="Thomas B.C."/>
            <person name="Singh A."/>
            <person name="Wilkins M.J."/>
            <person name="Karaoz U."/>
            <person name="Brodie E.L."/>
            <person name="Williams K.H."/>
            <person name="Hubbard S.S."/>
            <person name="Banfield J.F."/>
        </authorList>
    </citation>
    <scope>NUCLEOTIDE SEQUENCE [LARGE SCALE GENOMIC DNA]</scope>
</reference>
<keyword evidence="1" id="KW-1133">Transmembrane helix</keyword>
<dbReference type="Proteomes" id="UP000177588">
    <property type="component" value="Unassembled WGS sequence"/>
</dbReference>
<proteinExistence type="predicted"/>
<feature type="transmembrane region" description="Helical" evidence="1">
    <location>
        <begin position="17"/>
        <end position="40"/>
    </location>
</feature>
<keyword evidence="1" id="KW-0472">Membrane</keyword>
<evidence type="ECO:0000313" key="3">
    <source>
        <dbReference type="Proteomes" id="UP000177588"/>
    </source>
</evidence>
<accession>A0A1G1WES2</accession>
<sequence length="254" mass="28410">MPEDTPQVVTTISWPKVILTILIIVVVAGLIGGGLFWYFVVRQPTELTPTATNVATSSSKKATDYKLVDTTAWKTYSSSFKYQLKYPNGFRVYDGLPAPEMYPGTPPPNISNSYDAFITDFDWGFTDEEIFAAKDAVPADSEFFNIMAIEKENSLFKDKSIGEIAEEIYNENKDSPVPKKSGFSISPLSKTNLFGGIYNFSMNNSHGFSYLQGGFTLEMKSLNVICFERSGIIFNIIYKPSNITETILSTFRFD</sequence>
<gene>
    <name evidence="2" type="ORF">A2Z24_01355</name>
</gene>